<dbReference type="GeneID" id="6759770"/>
<evidence type="ECO:0000259" key="1">
    <source>
        <dbReference type="SMART" id="SM00829"/>
    </source>
</evidence>
<sequence length="268" mass="28483">MVDTSGNSYQAAVCEELKKPLVVKDLPRQPLKNSEVRIKVEYCGINYADILKSMGLYQERAKLPFVPGCEPAGTIIEVGRDVTGYQIGDRVIALMRLGGYADECVNYAKSVWKLPDNVSLQDATAGLASYGTAHMALIAKAGTQIGETVLVSGAAGSVGLAAVDIAANVIGAKVIAIVGDDEKIELAKDRGATYVINHRKQDVRKEILAITNKRGVNVMIDNVGGDMFKIGLRSIAMDGRIVPIGFASGQIPSIPANILLVKNVSVSK</sequence>
<feature type="domain" description="Enoyl reductase (ER)" evidence="1">
    <location>
        <begin position="16"/>
        <end position="264"/>
    </location>
</feature>
<dbReference type="Gene3D" id="3.40.50.720">
    <property type="entry name" value="NAD(P)-binding Rossmann-like Domain"/>
    <property type="match status" value="1"/>
</dbReference>
<name>B3SE87_TRIAD</name>
<gene>
    <name evidence="2" type="ORF">TRIADDRAFT_34392</name>
</gene>
<dbReference type="SMART" id="SM00829">
    <property type="entry name" value="PKS_ER"/>
    <property type="match status" value="1"/>
</dbReference>
<dbReference type="GO" id="GO:0016491">
    <property type="term" value="F:oxidoreductase activity"/>
    <property type="evidence" value="ECO:0000318"/>
    <property type="project" value="GO_Central"/>
</dbReference>
<dbReference type="SUPFAM" id="SSF51735">
    <property type="entry name" value="NAD(P)-binding Rossmann-fold domains"/>
    <property type="match status" value="1"/>
</dbReference>
<dbReference type="OrthoDB" id="3509362at2759"/>
<dbReference type="AlphaFoldDB" id="B3SE87"/>
<dbReference type="InterPro" id="IPR013154">
    <property type="entry name" value="ADH-like_N"/>
</dbReference>
<organism evidence="2 3">
    <name type="scientific">Trichoplax adhaerens</name>
    <name type="common">Trichoplax reptans</name>
    <dbReference type="NCBI Taxonomy" id="10228"/>
    <lineage>
        <taxon>Eukaryota</taxon>
        <taxon>Metazoa</taxon>
        <taxon>Placozoa</taxon>
        <taxon>Uniplacotomia</taxon>
        <taxon>Trichoplacea</taxon>
        <taxon>Trichoplacidae</taxon>
        <taxon>Trichoplax</taxon>
    </lineage>
</organism>
<dbReference type="HOGENOM" id="CLU_026673_3_1_1"/>
<dbReference type="InterPro" id="IPR013149">
    <property type="entry name" value="ADH-like_C"/>
</dbReference>
<dbReference type="STRING" id="10228.B3SE87"/>
<dbReference type="InterPro" id="IPR011032">
    <property type="entry name" value="GroES-like_sf"/>
</dbReference>
<dbReference type="PANTHER" id="PTHR43677">
    <property type="entry name" value="SHORT-CHAIN DEHYDROGENASE/REDUCTASE"/>
    <property type="match status" value="1"/>
</dbReference>
<dbReference type="OMA" id="GKHQNNT"/>
<dbReference type="eggNOG" id="KOG1198">
    <property type="taxonomic scope" value="Eukaryota"/>
</dbReference>
<dbReference type="Pfam" id="PF08240">
    <property type="entry name" value="ADH_N"/>
    <property type="match status" value="1"/>
</dbReference>
<keyword evidence="3" id="KW-1185">Reference proteome</keyword>
<dbReference type="Pfam" id="PF00107">
    <property type="entry name" value="ADH_zinc_N"/>
    <property type="match status" value="1"/>
</dbReference>
<dbReference type="RefSeq" id="XP_002118556.1">
    <property type="nucleotide sequence ID" value="XM_002118520.1"/>
</dbReference>
<dbReference type="Proteomes" id="UP000009022">
    <property type="component" value="Unassembled WGS sequence"/>
</dbReference>
<dbReference type="CTD" id="6759770"/>
<evidence type="ECO:0000313" key="2">
    <source>
        <dbReference type="EMBL" id="EDV18958.1"/>
    </source>
</evidence>
<dbReference type="InterPro" id="IPR036291">
    <property type="entry name" value="NAD(P)-bd_dom_sf"/>
</dbReference>
<accession>B3SE87</accession>
<dbReference type="PhylomeDB" id="B3SE87"/>
<dbReference type="EMBL" id="DS985384">
    <property type="protein sequence ID" value="EDV18958.1"/>
    <property type="molecule type" value="Genomic_DNA"/>
</dbReference>
<dbReference type="InterPro" id="IPR020843">
    <property type="entry name" value="ER"/>
</dbReference>
<reference evidence="2 3" key="1">
    <citation type="journal article" date="2008" name="Nature">
        <title>The Trichoplax genome and the nature of placozoans.</title>
        <authorList>
            <person name="Srivastava M."/>
            <person name="Begovic E."/>
            <person name="Chapman J."/>
            <person name="Putnam N.H."/>
            <person name="Hellsten U."/>
            <person name="Kawashima T."/>
            <person name="Kuo A."/>
            <person name="Mitros T."/>
            <person name="Salamov A."/>
            <person name="Carpenter M.L."/>
            <person name="Signorovitch A.Y."/>
            <person name="Moreno M.A."/>
            <person name="Kamm K."/>
            <person name="Grimwood J."/>
            <person name="Schmutz J."/>
            <person name="Shapiro H."/>
            <person name="Grigoriev I.V."/>
            <person name="Buss L.W."/>
            <person name="Schierwater B."/>
            <person name="Dellaporta S.L."/>
            <person name="Rokhsar D.S."/>
        </authorList>
    </citation>
    <scope>NUCLEOTIDE SEQUENCE [LARGE SCALE GENOMIC DNA]</scope>
    <source>
        <strain evidence="2 3">Grell-BS-1999</strain>
    </source>
</reference>
<dbReference type="Gene3D" id="3.90.180.10">
    <property type="entry name" value="Medium-chain alcohol dehydrogenases, catalytic domain"/>
    <property type="match status" value="1"/>
</dbReference>
<dbReference type="KEGG" id="tad:TRIADDRAFT_34392"/>
<proteinExistence type="predicted"/>
<dbReference type="PANTHER" id="PTHR43677:SF4">
    <property type="entry name" value="QUINONE OXIDOREDUCTASE-LIKE PROTEIN 2"/>
    <property type="match status" value="1"/>
</dbReference>
<dbReference type="InterPro" id="IPR051397">
    <property type="entry name" value="Zn-ADH-like_protein"/>
</dbReference>
<evidence type="ECO:0000313" key="3">
    <source>
        <dbReference type="Proteomes" id="UP000009022"/>
    </source>
</evidence>
<dbReference type="CDD" id="cd08241">
    <property type="entry name" value="QOR1"/>
    <property type="match status" value="1"/>
</dbReference>
<dbReference type="SUPFAM" id="SSF50129">
    <property type="entry name" value="GroES-like"/>
    <property type="match status" value="1"/>
</dbReference>
<dbReference type="InParanoid" id="B3SE87"/>
<protein>
    <recommendedName>
        <fullName evidence="1">Enoyl reductase (ER) domain-containing protein</fullName>
    </recommendedName>
</protein>